<dbReference type="GO" id="GO:0048038">
    <property type="term" value="F:quinone binding"/>
    <property type="evidence" value="ECO:0007669"/>
    <property type="project" value="InterPro"/>
</dbReference>
<evidence type="ECO:0000313" key="2">
    <source>
        <dbReference type="EMBL" id="MCA6075138.1"/>
    </source>
</evidence>
<evidence type="ECO:0000259" key="1">
    <source>
        <dbReference type="Pfam" id="PF01179"/>
    </source>
</evidence>
<dbReference type="SUPFAM" id="SSF49998">
    <property type="entry name" value="Amine oxidase catalytic domain"/>
    <property type="match status" value="1"/>
</dbReference>
<organism evidence="3 5">
    <name type="scientific">Fulvivirga sedimenti</name>
    <dbReference type="NCBI Taxonomy" id="2879465"/>
    <lineage>
        <taxon>Bacteria</taxon>
        <taxon>Pseudomonadati</taxon>
        <taxon>Bacteroidota</taxon>
        <taxon>Cytophagia</taxon>
        <taxon>Cytophagales</taxon>
        <taxon>Fulvivirgaceae</taxon>
        <taxon>Fulvivirga</taxon>
    </lineage>
</organism>
<dbReference type="EMBL" id="JAIXNE010000002">
    <property type="protein sequence ID" value="MCA6075138.1"/>
    <property type="molecule type" value="Genomic_DNA"/>
</dbReference>
<evidence type="ECO:0000313" key="4">
    <source>
        <dbReference type="EMBL" id="MCA6077443.1"/>
    </source>
</evidence>
<dbReference type="Gene3D" id="2.70.98.20">
    <property type="entry name" value="Copper amine oxidase, catalytic domain"/>
    <property type="match status" value="1"/>
</dbReference>
<keyword evidence="5" id="KW-1185">Reference proteome</keyword>
<dbReference type="EMBL" id="JAIXNE010000003">
    <property type="protein sequence ID" value="MCA6076315.1"/>
    <property type="molecule type" value="Genomic_DNA"/>
</dbReference>
<protein>
    <recommendedName>
        <fullName evidence="1">Copper amine oxidase catalytic domain-containing protein</fullName>
    </recommendedName>
</protein>
<dbReference type="AlphaFoldDB" id="A0A9X1HSB0"/>
<dbReference type="Proteomes" id="UP001139409">
    <property type="component" value="Unassembled WGS sequence"/>
</dbReference>
<gene>
    <name evidence="2" type="ORF">LDX50_09665</name>
    <name evidence="3" type="ORF">LDX50_15635</name>
    <name evidence="4" type="ORF">LDX50_21355</name>
</gene>
<dbReference type="Pfam" id="PF01179">
    <property type="entry name" value="Cu_amine_oxid"/>
    <property type="match status" value="1"/>
</dbReference>
<reference evidence="3" key="1">
    <citation type="submission" date="2021-09" db="EMBL/GenBank/DDBJ databases">
        <title>Fulvivirga sp. isolated from coastal sediment.</title>
        <authorList>
            <person name="Yu H."/>
        </authorList>
    </citation>
    <scope>NUCLEOTIDE SEQUENCE</scope>
    <source>
        <strain evidence="3">1062</strain>
    </source>
</reference>
<dbReference type="RefSeq" id="WP_225698243.1">
    <property type="nucleotide sequence ID" value="NZ_JAIXNE010000002.1"/>
</dbReference>
<dbReference type="GO" id="GO:0005507">
    <property type="term" value="F:copper ion binding"/>
    <property type="evidence" value="ECO:0007669"/>
    <property type="project" value="InterPro"/>
</dbReference>
<evidence type="ECO:0000313" key="3">
    <source>
        <dbReference type="EMBL" id="MCA6076315.1"/>
    </source>
</evidence>
<comment type="caution">
    <text evidence="3">The sequence shown here is derived from an EMBL/GenBank/DDBJ whole genome shotgun (WGS) entry which is preliminary data.</text>
</comment>
<evidence type="ECO:0000313" key="5">
    <source>
        <dbReference type="Proteomes" id="UP001139409"/>
    </source>
</evidence>
<dbReference type="GO" id="GO:0008131">
    <property type="term" value="F:primary methylamine oxidase activity"/>
    <property type="evidence" value="ECO:0007669"/>
    <property type="project" value="InterPro"/>
</dbReference>
<feature type="domain" description="Copper amine oxidase catalytic" evidence="1">
    <location>
        <begin position="1"/>
        <end position="34"/>
    </location>
</feature>
<proteinExistence type="predicted"/>
<dbReference type="InterPro" id="IPR015798">
    <property type="entry name" value="Cu_amine_oxidase_C"/>
</dbReference>
<accession>A0A9X1HSB0</accession>
<sequence>MHHMVRAKDWPLMPVLWHSFEIRPFDFFDGNPALDLPK</sequence>
<dbReference type="InterPro" id="IPR036460">
    <property type="entry name" value="Cu_amine_oxidase_C_sf"/>
</dbReference>
<name>A0A9X1HSB0_9BACT</name>
<dbReference type="EMBL" id="JAIXNE010000004">
    <property type="protein sequence ID" value="MCA6077443.1"/>
    <property type="molecule type" value="Genomic_DNA"/>
</dbReference>
<dbReference type="GO" id="GO:0009308">
    <property type="term" value="P:amine metabolic process"/>
    <property type="evidence" value="ECO:0007669"/>
    <property type="project" value="InterPro"/>
</dbReference>